<comment type="caution">
    <text evidence="1">The sequence shown here is derived from an EMBL/GenBank/DDBJ whole genome shotgun (WGS) entry which is preliminary data.</text>
</comment>
<keyword evidence="2" id="KW-1185">Reference proteome</keyword>
<evidence type="ECO:0000313" key="1">
    <source>
        <dbReference type="EMBL" id="MBD2863065.1"/>
    </source>
</evidence>
<name>A0A927CBX8_9BACL</name>
<accession>A0A927CBX8</accession>
<dbReference type="RefSeq" id="WP_190928528.1">
    <property type="nucleotide sequence ID" value="NZ_JACXJA010000016.1"/>
</dbReference>
<gene>
    <name evidence="1" type="ORF">IDH45_13815</name>
</gene>
<proteinExistence type="predicted"/>
<dbReference type="AlphaFoldDB" id="A0A927CBX8"/>
<dbReference type="EMBL" id="JACXJA010000016">
    <property type="protein sequence ID" value="MBD2863065.1"/>
    <property type="molecule type" value="Genomic_DNA"/>
</dbReference>
<dbReference type="Proteomes" id="UP000639396">
    <property type="component" value="Unassembled WGS sequence"/>
</dbReference>
<organism evidence="1 2">
    <name type="scientific">Paenibacillus oceani</name>
    <dbReference type="NCBI Taxonomy" id="2772510"/>
    <lineage>
        <taxon>Bacteria</taxon>
        <taxon>Bacillati</taxon>
        <taxon>Bacillota</taxon>
        <taxon>Bacilli</taxon>
        <taxon>Bacillales</taxon>
        <taxon>Paenibacillaceae</taxon>
        <taxon>Paenibacillus</taxon>
    </lineage>
</organism>
<evidence type="ECO:0000313" key="2">
    <source>
        <dbReference type="Proteomes" id="UP000639396"/>
    </source>
</evidence>
<sequence length="76" mass="8154">MNDKAQSAVLSTNLSDNLALIRSLLNESSDLFVKVIKSGDGPASFAVICLSGLSDTGLIHDHIIRLIQQSRLSSEE</sequence>
<protein>
    <submittedName>
        <fullName evidence="1">Uncharacterized protein</fullName>
    </submittedName>
</protein>
<reference evidence="1" key="1">
    <citation type="submission" date="2020-09" db="EMBL/GenBank/DDBJ databases">
        <title>A novel bacterium of genus Paenibacillus, isolated from South China Sea.</title>
        <authorList>
            <person name="Huang H."/>
            <person name="Mo K."/>
            <person name="Hu Y."/>
        </authorList>
    </citation>
    <scope>NUCLEOTIDE SEQUENCE</scope>
    <source>
        <strain evidence="1">IB182363</strain>
    </source>
</reference>